<dbReference type="PROSITE" id="PS00237">
    <property type="entry name" value="G_PROTEIN_RECEP_F1_1"/>
    <property type="match status" value="1"/>
</dbReference>
<feature type="transmembrane region" description="Helical" evidence="10">
    <location>
        <begin position="226"/>
        <end position="251"/>
    </location>
</feature>
<evidence type="ECO:0000256" key="5">
    <source>
        <dbReference type="ARBA" id="ARBA00023040"/>
    </source>
</evidence>
<dbReference type="Proteomes" id="UP000014760">
    <property type="component" value="Unassembled WGS sequence"/>
</dbReference>
<dbReference type="AlphaFoldDB" id="R7V8D4"/>
<protein>
    <recommendedName>
        <fullName evidence="11">G-protein coupled receptors family 1 profile domain-containing protein</fullName>
    </recommendedName>
</protein>
<dbReference type="GO" id="GO:0004930">
    <property type="term" value="F:G protein-coupled receptor activity"/>
    <property type="evidence" value="ECO:0007669"/>
    <property type="project" value="UniProtKB-KW"/>
</dbReference>
<sequence>GGALSVIILFTLLGNGLVVTAVASFQRLRSVTNYFVVSLAVADLTVAILVMPYSLLFEVFGEWRLGWIFCYFWISCDVTCCTASILHLCIISLDRYLAITQPLTYKSRMSRRRAVAMIVGVWICSVAISFVPIYLGWFADDSVMQLYVDSPQCGLYVNKIYAVISSTTSFYFPLIVMLFAYVKIFRIAQSQAREIKKLESALQNHHPLNSHRLSKRSKRLNRDSKAIKTLGTLMGLFCVSWLPFFLMYLIVPFCSPACQVPPKWVSLITWLGYANSFFNPCVYAFLNRDFRLAFKKILLCRR</sequence>
<evidence type="ECO:0000313" key="14">
    <source>
        <dbReference type="Proteomes" id="UP000014760"/>
    </source>
</evidence>
<dbReference type="HOGENOM" id="CLU_009579_11_0_1"/>
<evidence type="ECO:0000256" key="4">
    <source>
        <dbReference type="ARBA" id="ARBA00022989"/>
    </source>
</evidence>
<feature type="transmembrane region" description="Helical" evidence="10">
    <location>
        <begin position="263"/>
        <end position="286"/>
    </location>
</feature>
<dbReference type="Pfam" id="PF00001">
    <property type="entry name" value="7tm_1"/>
    <property type="match status" value="1"/>
</dbReference>
<keyword evidence="8 9" id="KW-0807">Transducer</keyword>
<dbReference type="PRINTS" id="PR01102">
    <property type="entry name" value="5HT6RECEPTR"/>
</dbReference>
<feature type="transmembrane region" description="Helical" evidence="10">
    <location>
        <begin position="6"/>
        <end position="25"/>
    </location>
</feature>
<evidence type="ECO:0000256" key="2">
    <source>
        <dbReference type="ARBA" id="ARBA00022475"/>
    </source>
</evidence>
<dbReference type="EnsemblMetazoa" id="CapteT63714">
    <property type="protein sequence ID" value="CapteP63714"/>
    <property type="gene ID" value="CapteG63714"/>
</dbReference>
<dbReference type="STRING" id="283909.R7V8D4"/>
<evidence type="ECO:0000256" key="9">
    <source>
        <dbReference type="RuleBase" id="RU000688"/>
    </source>
</evidence>
<dbReference type="SUPFAM" id="SSF81321">
    <property type="entry name" value="Family A G protein-coupled receptor-like"/>
    <property type="match status" value="1"/>
</dbReference>
<dbReference type="SMART" id="SM01381">
    <property type="entry name" value="7TM_GPCR_Srsx"/>
    <property type="match status" value="1"/>
</dbReference>
<evidence type="ECO:0000256" key="7">
    <source>
        <dbReference type="ARBA" id="ARBA00023170"/>
    </source>
</evidence>
<feature type="non-terminal residue" evidence="12">
    <location>
        <position position="1"/>
    </location>
</feature>
<evidence type="ECO:0000256" key="1">
    <source>
        <dbReference type="ARBA" id="ARBA00004651"/>
    </source>
</evidence>
<gene>
    <name evidence="12" type="ORF">CAPTEDRAFT_63714</name>
</gene>
<dbReference type="InterPro" id="IPR000276">
    <property type="entry name" value="GPCR_Rhodpsn"/>
</dbReference>
<evidence type="ECO:0000256" key="10">
    <source>
        <dbReference type="SAM" id="Phobius"/>
    </source>
</evidence>
<dbReference type="InterPro" id="IPR017452">
    <property type="entry name" value="GPCR_Rhodpsn_7TM"/>
</dbReference>
<dbReference type="PANTHER" id="PTHR24248:SF66">
    <property type="entry name" value="OCTOPAMINE RECEPTOR BETA-3R"/>
    <property type="match status" value="1"/>
</dbReference>
<dbReference type="Gene3D" id="1.20.1070.10">
    <property type="entry name" value="Rhodopsin 7-helix transmembrane proteins"/>
    <property type="match status" value="1"/>
</dbReference>
<reference evidence="12 14" key="2">
    <citation type="journal article" date="2013" name="Nature">
        <title>Insights into bilaterian evolution from three spiralian genomes.</title>
        <authorList>
            <person name="Simakov O."/>
            <person name="Marletaz F."/>
            <person name="Cho S.J."/>
            <person name="Edsinger-Gonzales E."/>
            <person name="Havlak P."/>
            <person name="Hellsten U."/>
            <person name="Kuo D.H."/>
            <person name="Larsson T."/>
            <person name="Lv J."/>
            <person name="Arendt D."/>
            <person name="Savage R."/>
            <person name="Osoegawa K."/>
            <person name="de Jong P."/>
            <person name="Grimwood J."/>
            <person name="Chapman J.A."/>
            <person name="Shapiro H."/>
            <person name="Aerts A."/>
            <person name="Otillar R.P."/>
            <person name="Terry A.Y."/>
            <person name="Boore J.L."/>
            <person name="Grigoriev I.V."/>
            <person name="Lindberg D.R."/>
            <person name="Seaver E.C."/>
            <person name="Weisblat D.A."/>
            <person name="Putnam N.H."/>
            <person name="Rokhsar D.S."/>
        </authorList>
    </citation>
    <scope>NUCLEOTIDE SEQUENCE</scope>
    <source>
        <strain evidence="12 14">I ESC-2004</strain>
    </source>
</reference>
<organism evidence="12">
    <name type="scientific">Capitella teleta</name>
    <name type="common">Polychaete worm</name>
    <dbReference type="NCBI Taxonomy" id="283909"/>
    <lineage>
        <taxon>Eukaryota</taxon>
        <taxon>Metazoa</taxon>
        <taxon>Spiralia</taxon>
        <taxon>Lophotrochozoa</taxon>
        <taxon>Annelida</taxon>
        <taxon>Polychaeta</taxon>
        <taxon>Sedentaria</taxon>
        <taxon>Scolecida</taxon>
        <taxon>Capitellidae</taxon>
        <taxon>Capitella</taxon>
    </lineage>
</organism>
<dbReference type="GO" id="GO:0043410">
    <property type="term" value="P:positive regulation of MAPK cascade"/>
    <property type="evidence" value="ECO:0007669"/>
    <property type="project" value="TreeGrafter"/>
</dbReference>
<dbReference type="OMA" id="YLITACC"/>
<keyword evidence="4 10" id="KW-1133">Transmembrane helix</keyword>
<dbReference type="FunCoup" id="R7V8D4">
    <property type="interactions" value="24"/>
</dbReference>
<feature type="transmembrane region" description="Helical" evidence="10">
    <location>
        <begin position="159"/>
        <end position="182"/>
    </location>
</feature>
<dbReference type="GO" id="GO:0071880">
    <property type="term" value="P:adenylate cyclase-activating adrenergic receptor signaling pathway"/>
    <property type="evidence" value="ECO:0007669"/>
    <property type="project" value="TreeGrafter"/>
</dbReference>
<dbReference type="PRINTS" id="PR00237">
    <property type="entry name" value="GPCRRHODOPSN"/>
</dbReference>
<accession>R7V8D4</accession>
<keyword evidence="2" id="KW-1003">Cell membrane</keyword>
<keyword evidence="6 10" id="KW-0472">Membrane</keyword>
<dbReference type="PROSITE" id="PS50262">
    <property type="entry name" value="G_PROTEIN_RECEP_F1_2"/>
    <property type="match status" value="1"/>
</dbReference>
<feature type="transmembrane region" description="Helical" evidence="10">
    <location>
        <begin position="32"/>
        <end position="53"/>
    </location>
</feature>
<keyword evidence="14" id="KW-1185">Reference proteome</keyword>
<dbReference type="GO" id="GO:0005886">
    <property type="term" value="C:plasma membrane"/>
    <property type="evidence" value="ECO:0007669"/>
    <property type="project" value="UniProtKB-SubCell"/>
</dbReference>
<evidence type="ECO:0000256" key="8">
    <source>
        <dbReference type="ARBA" id="ARBA00023224"/>
    </source>
</evidence>
<dbReference type="OrthoDB" id="5957871at2759"/>
<dbReference type="EMBL" id="AMQN01004619">
    <property type="status" value="NOT_ANNOTATED_CDS"/>
    <property type="molecule type" value="Genomic_DNA"/>
</dbReference>
<evidence type="ECO:0000259" key="11">
    <source>
        <dbReference type="PROSITE" id="PS50262"/>
    </source>
</evidence>
<dbReference type="EMBL" id="KB293995">
    <property type="protein sequence ID" value="ELU15113.1"/>
    <property type="molecule type" value="Genomic_DNA"/>
</dbReference>
<dbReference type="PANTHER" id="PTHR24248">
    <property type="entry name" value="ADRENERGIC RECEPTOR-RELATED G-PROTEIN COUPLED RECEPTOR"/>
    <property type="match status" value="1"/>
</dbReference>
<name>R7V8D4_CAPTE</name>
<comment type="similarity">
    <text evidence="9">Belongs to the G-protein coupled receptor 1 family.</text>
</comment>
<feature type="transmembrane region" description="Helical" evidence="10">
    <location>
        <begin position="65"/>
        <end position="93"/>
    </location>
</feature>
<evidence type="ECO:0000313" key="13">
    <source>
        <dbReference type="EnsemblMetazoa" id="CapteP63714"/>
    </source>
</evidence>
<evidence type="ECO:0000256" key="3">
    <source>
        <dbReference type="ARBA" id="ARBA00022692"/>
    </source>
</evidence>
<feature type="transmembrane region" description="Helical" evidence="10">
    <location>
        <begin position="114"/>
        <end position="139"/>
    </location>
</feature>
<reference evidence="14" key="1">
    <citation type="submission" date="2012-12" db="EMBL/GenBank/DDBJ databases">
        <authorList>
            <person name="Hellsten U."/>
            <person name="Grimwood J."/>
            <person name="Chapman J.A."/>
            <person name="Shapiro H."/>
            <person name="Aerts A."/>
            <person name="Otillar R.P."/>
            <person name="Terry A.Y."/>
            <person name="Boore J.L."/>
            <person name="Simakov O."/>
            <person name="Marletaz F."/>
            <person name="Cho S.-J."/>
            <person name="Edsinger-Gonzales E."/>
            <person name="Havlak P."/>
            <person name="Kuo D.-H."/>
            <person name="Larsson T."/>
            <person name="Lv J."/>
            <person name="Arendt D."/>
            <person name="Savage R."/>
            <person name="Osoegawa K."/>
            <person name="de Jong P."/>
            <person name="Lindberg D.R."/>
            <person name="Seaver E.C."/>
            <person name="Weisblat D.A."/>
            <person name="Putnam N.H."/>
            <person name="Grigoriev I.V."/>
            <person name="Rokhsar D.S."/>
        </authorList>
    </citation>
    <scope>NUCLEOTIDE SEQUENCE</scope>
    <source>
        <strain evidence="14">I ESC-2004</strain>
    </source>
</reference>
<feature type="non-terminal residue" evidence="12">
    <location>
        <position position="302"/>
    </location>
</feature>
<evidence type="ECO:0000256" key="6">
    <source>
        <dbReference type="ARBA" id="ARBA00023136"/>
    </source>
</evidence>
<comment type="subcellular location">
    <subcellularLocation>
        <location evidence="1">Cell membrane</location>
        <topology evidence="1">Multi-pass membrane protein</topology>
    </subcellularLocation>
</comment>
<reference evidence="13" key="3">
    <citation type="submission" date="2015-06" db="UniProtKB">
        <authorList>
            <consortium name="EnsemblMetazoa"/>
        </authorList>
    </citation>
    <scope>IDENTIFICATION</scope>
</reference>
<feature type="domain" description="G-protein coupled receptors family 1 profile" evidence="11">
    <location>
        <begin position="14"/>
        <end position="283"/>
    </location>
</feature>
<evidence type="ECO:0000313" key="12">
    <source>
        <dbReference type="EMBL" id="ELU15113.1"/>
    </source>
</evidence>
<keyword evidence="3 9" id="KW-0812">Transmembrane</keyword>
<keyword evidence="5 9" id="KW-0297">G-protein coupled receptor</keyword>
<keyword evidence="7 9" id="KW-0675">Receptor</keyword>
<proteinExistence type="inferred from homology"/>